<dbReference type="OrthoDB" id="2904962at2759"/>
<reference evidence="1 2" key="1">
    <citation type="journal article" date="2019" name="Nat. Ecol. Evol.">
        <title>Megaphylogeny resolves global patterns of mushroom evolution.</title>
        <authorList>
            <person name="Varga T."/>
            <person name="Krizsan K."/>
            <person name="Foldi C."/>
            <person name="Dima B."/>
            <person name="Sanchez-Garcia M."/>
            <person name="Sanchez-Ramirez S."/>
            <person name="Szollosi G.J."/>
            <person name="Szarkandi J.G."/>
            <person name="Papp V."/>
            <person name="Albert L."/>
            <person name="Andreopoulos W."/>
            <person name="Angelini C."/>
            <person name="Antonin V."/>
            <person name="Barry K.W."/>
            <person name="Bougher N.L."/>
            <person name="Buchanan P."/>
            <person name="Buyck B."/>
            <person name="Bense V."/>
            <person name="Catcheside P."/>
            <person name="Chovatia M."/>
            <person name="Cooper J."/>
            <person name="Damon W."/>
            <person name="Desjardin D."/>
            <person name="Finy P."/>
            <person name="Geml J."/>
            <person name="Haridas S."/>
            <person name="Hughes K."/>
            <person name="Justo A."/>
            <person name="Karasinski D."/>
            <person name="Kautmanova I."/>
            <person name="Kiss B."/>
            <person name="Kocsube S."/>
            <person name="Kotiranta H."/>
            <person name="LaButti K.M."/>
            <person name="Lechner B.E."/>
            <person name="Liimatainen K."/>
            <person name="Lipzen A."/>
            <person name="Lukacs Z."/>
            <person name="Mihaltcheva S."/>
            <person name="Morgado L.N."/>
            <person name="Niskanen T."/>
            <person name="Noordeloos M.E."/>
            <person name="Ohm R.A."/>
            <person name="Ortiz-Santana B."/>
            <person name="Ovrebo C."/>
            <person name="Racz N."/>
            <person name="Riley R."/>
            <person name="Savchenko A."/>
            <person name="Shiryaev A."/>
            <person name="Soop K."/>
            <person name="Spirin V."/>
            <person name="Szebenyi C."/>
            <person name="Tomsovsky M."/>
            <person name="Tulloss R.E."/>
            <person name="Uehling J."/>
            <person name="Grigoriev I.V."/>
            <person name="Vagvolgyi C."/>
            <person name="Papp T."/>
            <person name="Martin F.M."/>
            <person name="Miettinen O."/>
            <person name="Hibbett D.S."/>
            <person name="Nagy L.G."/>
        </authorList>
    </citation>
    <scope>NUCLEOTIDE SEQUENCE [LARGE SCALE GENOMIC DNA]</scope>
    <source>
        <strain evidence="1 2">FP101781</strain>
    </source>
</reference>
<evidence type="ECO:0000313" key="1">
    <source>
        <dbReference type="EMBL" id="TEB28831.1"/>
    </source>
</evidence>
<dbReference type="Proteomes" id="UP000298030">
    <property type="component" value="Unassembled WGS sequence"/>
</dbReference>
<evidence type="ECO:0008006" key="3">
    <source>
        <dbReference type="Google" id="ProtNLM"/>
    </source>
</evidence>
<organism evidence="1 2">
    <name type="scientific">Coprinellus micaceus</name>
    <name type="common">Glistening ink-cap mushroom</name>
    <name type="synonym">Coprinus micaceus</name>
    <dbReference type="NCBI Taxonomy" id="71717"/>
    <lineage>
        <taxon>Eukaryota</taxon>
        <taxon>Fungi</taxon>
        <taxon>Dikarya</taxon>
        <taxon>Basidiomycota</taxon>
        <taxon>Agaricomycotina</taxon>
        <taxon>Agaricomycetes</taxon>
        <taxon>Agaricomycetidae</taxon>
        <taxon>Agaricales</taxon>
        <taxon>Agaricineae</taxon>
        <taxon>Psathyrellaceae</taxon>
        <taxon>Coprinellus</taxon>
    </lineage>
</organism>
<evidence type="ECO:0000313" key="2">
    <source>
        <dbReference type="Proteomes" id="UP000298030"/>
    </source>
</evidence>
<protein>
    <recommendedName>
        <fullName evidence="3">F-box domain-containing protein</fullName>
    </recommendedName>
</protein>
<keyword evidence="2" id="KW-1185">Reference proteome</keyword>
<gene>
    <name evidence="1" type="ORF">FA13DRAFT_1815669</name>
</gene>
<dbReference type="AlphaFoldDB" id="A0A4Y7T481"/>
<sequence length="482" mass="54452">MLPILTTHPLPPIMPFSLKRLASSLRLSSRNEPIPILLAGWNGLPEDIFSLIIKDYLHLNQAALASLSQTCRAYAMFCRPHLLRTVCVTGAPYDRTVKKPRSQLEQLKYELKQRPQLCGAIGTLRILNTDRRMQIQTPEPRPSLTKVGESLVFVLSQTFPHLTAFELPLLERECQWPDVSVKLQNAICSFLQRHDLQELSMTTHYPFQLVKHCPNIPKLEYRVYELSLASLDSLNEGLLGMHRSQGSDPIGPRELVIQDPVNQATTVAKHLVQWKDYIDLKKVENIMYYGNDKPGAQLPVLLNHCSESLTSLNIYVSHSHGDAPKLDLHGLRRLKHLTLSVDRRRQGPFALSWVVDVTKLLYSDKANAPPLETLEIVIRTSPRTIEENLREMSYGWHGLAASLREGSTRRGAGRGLKGLTVVVCTEEAGISGLDYQATLGGLKRHLIPLLQFDPSVTVDVRLIKDTFERWLRFPSFGQTPLH</sequence>
<proteinExistence type="predicted"/>
<dbReference type="EMBL" id="QPFP01000030">
    <property type="protein sequence ID" value="TEB28831.1"/>
    <property type="molecule type" value="Genomic_DNA"/>
</dbReference>
<comment type="caution">
    <text evidence="1">The sequence shown here is derived from an EMBL/GenBank/DDBJ whole genome shotgun (WGS) entry which is preliminary data.</text>
</comment>
<accession>A0A4Y7T481</accession>
<name>A0A4Y7T481_COPMI</name>